<dbReference type="Pfam" id="PF23981">
    <property type="entry name" value="DUF7305"/>
    <property type="match status" value="1"/>
</dbReference>
<dbReference type="AlphaFoldDB" id="A0ABD6BEE7"/>
<proteinExistence type="predicted"/>
<comment type="caution">
    <text evidence="4">The sequence shown here is derived from an EMBL/GenBank/DDBJ whole genome shotgun (WGS) entry which is preliminary data.</text>
</comment>
<evidence type="ECO:0000256" key="2">
    <source>
        <dbReference type="SAM" id="Phobius"/>
    </source>
</evidence>
<keyword evidence="5" id="KW-1185">Reference proteome</keyword>
<accession>A0ABD6BEE7</accession>
<evidence type="ECO:0000313" key="4">
    <source>
        <dbReference type="EMBL" id="MFD1563429.1"/>
    </source>
</evidence>
<feature type="transmembrane region" description="Helical" evidence="2">
    <location>
        <begin position="37"/>
        <end position="58"/>
    </location>
</feature>
<keyword evidence="2" id="KW-0472">Membrane</keyword>
<keyword evidence="2" id="KW-1133">Transmembrane helix</keyword>
<dbReference type="InterPro" id="IPR055729">
    <property type="entry name" value="DUF7305"/>
</dbReference>
<evidence type="ECO:0000313" key="5">
    <source>
        <dbReference type="Proteomes" id="UP001597076"/>
    </source>
</evidence>
<dbReference type="RefSeq" id="WP_390285990.1">
    <property type="nucleotide sequence ID" value="NZ_JBHUDI010000004.1"/>
</dbReference>
<gene>
    <name evidence="4" type="ORF">ACFR99_07700</name>
</gene>
<dbReference type="InterPro" id="IPR055713">
    <property type="entry name" value="DUF7289"/>
</dbReference>
<organism evidence="4 5">
    <name type="scientific">Haloarchaeobius amylolyticus</name>
    <dbReference type="NCBI Taxonomy" id="1198296"/>
    <lineage>
        <taxon>Archaea</taxon>
        <taxon>Methanobacteriati</taxon>
        <taxon>Methanobacteriota</taxon>
        <taxon>Stenosarchaea group</taxon>
        <taxon>Halobacteria</taxon>
        <taxon>Halobacteriales</taxon>
        <taxon>Halorubellaceae</taxon>
        <taxon>Haloarchaeobius</taxon>
    </lineage>
</organism>
<evidence type="ECO:0000256" key="1">
    <source>
        <dbReference type="SAM" id="MobiDB-lite"/>
    </source>
</evidence>
<evidence type="ECO:0000259" key="3">
    <source>
        <dbReference type="Pfam" id="PF23981"/>
    </source>
</evidence>
<feature type="compositionally biased region" description="Basic and acidic residues" evidence="1">
    <location>
        <begin position="1"/>
        <end position="11"/>
    </location>
</feature>
<keyword evidence="2" id="KW-0812">Transmembrane</keyword>
<name>A0ABD6BEE7_9EURY</name>
<feature type="region of interest" description="Disordered" evidence="1">
    <location>
        <begin position="1"/>
        <end position="27"/>
    </location>
</feature>
<dbReference type="EMBL" id="JBHUDI010000004">
    <property type="protein sequence ID" value="MFD1563429.1"/>
    <property type="molecule type" value="Genomic_DNA"/>
</dbReference>
<feature type="domain" description="DUF7305" evidence="3">
    <location>
        <begin position="316"/>
        <end position="482"/>
    </location>
</feature>
<sequence>MRRVFDTRRAGGESGDEPVDRISDGSGTDRYRGQAHVLGLVLLIGAVAVASIGIVVLGSSSLETQQTTIEAEYAEQSLLEFAHTAETTVVTDRGPSDVSLGPFDRGHVTMRDDAGRVTITRVNGSGSDEVLYNEPLGTLAYVNDDTEIAYQGGGVWRTDGAGAAMVSAPGIEYRDGTLTFPLVQLGGDRVGGNAIDGTVRQAATPTQIALDDRSGHDRGSVTTRIDVESEYCDAWERELEDSLEGSVIEGCEEGEPQRVRIQLLTSENGRSLGGAVIGETVTANPNGGSGKHLIDGDVRAGTITIDESMVNGTLSHENYDYPSADEEIDRALEACDEYGELNGTVTQPGVHCVNEIDSNHHFDTSNGDIDVVVRESFDLPHGNGNLSVTGSNDLTIYADTGFEVRGNAAIGNESNASQTRLVFSSKSTVQTASGTPEINALLYAPESTVTLNGTPTVVGTVVGDEVSLGSAAVEIRDDGSLTTLEYIPGAGPRVPYATVTAYEAKLDD</sequence>
<protein>
    <recommendedName>
        <fullName evidence="3">DUF7305 domain-containing protein</fullName>
    </recommendedName>
</protein>
<dbReference type="Pfam" id="PF23960">
    <property type="entry name" value="DUF7289"/>
    <property type="match status" value="1"/>
</dbReference>
<reference evidence="4 5" key="1">
    <citation type="journal article" date="2019" name="Int. J. Syst. Evol. Microbiol.">
        <title>The Global Catalogue of Microorganisms (GCM) 10K type strain sequencing project: providing services to taxonomists for standard genome sequencing and annotation.</title>
        <authorList>
            <consortium name="The Broad Institute Genomics Platform"/>
            <consortium name="The Broad Institute Genome Sequencing Center for Infectious Disease"/>
            <person name="Wu L."/>
            <person name="Ma J."/>
        </authorList>
    </citation>
    <scope>NUCLEOTIDE SEQUENCE [LARGE SCALE GENOMIC DNA]</scope>
    <source>
        <strain evidence="4 5">CGMCC 1.12230</strain>
    </source>
</reference>
<feature type="compositionally biased region" description="Basic and acidic residues" evidence="1">
    <location>
        <begin position="18"/>
        <end position="27"/>
    </location>
</feature>
<dbReference type="Proteomes" id="UP001597076">
    <property type="component" value="Unassembled WGS sequence"/>
</dbReference>